<accession>A0ABV4CT64</accession>
<gene>
    <name evidence="1" type="ORF">AAK873_01040</name>
</gene>
<reference evidence="1 2" key="1">
    <citation type="submission" date="2024-03" db="EMBL/GenBank/DDBJ databases">
        <title>Mouse gut bacterial collection (mGBC) of GemPharmatech.</title>
        <authorList>
            <person name="He Y."/>
            <person name="Dong L."/>
            <person name="Wu D."/>
            <person name="Gao X."/>
            <person name="Lin Z."/>
        </authorList>
    </citation>
    <scope>NUCLEOTIDE SEQUENCE [LARGE SCALE GENOMIC DNA]</scope>
    <source>
        <strain evidence="1 2">54-13</strain>
    </source>
</reference>
<proteinExistence type="predicted"/>
<evidence type="ECO:0008006" key="3">
    <source>
        <dbReference type="Google" id="ProtNLM"/>
    </source>
</evidence>
<evidence type="ECO:0000313" key="2">
    <source>
        <dbReference type="Proteomes" id="UP001565200"/>
    </source>
</evidence>
<dbReference type="Gene3D" id="1.25.40.10">
    <property type="entry name" value="Tetratricopeptide repeat domain"/>
    <property type="match status" value="1"/>
</dbReference>
<comment type="caution">
    <text evidence="1">The sequence shown here is derived from an EMBL/GenBank/DDBJ whole genome shotgun (WGS) entry which is preliminary data.</text>
</comment>
<sequence>MDSEQRRVKKLYQQFRRDLTKGEIPSDYDENDLIEIYDFASDNGDEYIQLSVLLSAARIYPESEELSQRRGYYFYDRVSLGQGALDMAAVHKTDSALWAILWELVQMPQRQYDPEEAFDAILNRYSDYDDETIIQLVGACCYTNLYGWLKKRKNDIQKRCLYPDTFLYELSEEAHIRGDNSYAVELLEELTRMVPFNASYWVLLSQCYFDLDDKVNALSAVDYALAIDAKSTSALTQKMIVLFNMKGGVDEAIRIGADIIKDVTFDFDLLYQYVFMLSSISEHKRDAAELMSEYIHRFPDNKDLIDHLLEIGFEDLNRRALDQYFRYDASESVWMEWAKEYLELGSYEVCRDILMSYLTNSGSLPEWTALLEALYRLGDYRLICRLHDIYMVSDNNVLITMMDRLLLMLAHIRCGKTEPASLMARSILDTDITHIHNYDKRMRYEGIKHVTARIAENLSAYGTDFDMASSDPFS</sequence>
<dbReference type="SUPFAM" id="SSF48452">
    <property type="entry name" value="TPR-like"/>
    <property type="match status" value="1"/>
</dbReference>
<organism evidence="1 2">
    <name type="scientific">Heminiphilus faecis</name>
    <dbReference type="NCBI Taxonomy" id="2601703"/>
    <lineage>
        <taxon>Bacteria</taxon>
        <taxon>Pseudomonadati</taxon>
        <taxon>Bacteroidota</taxon>
        <taxon>Bacteroidia</taxon>
        <taxon>Bacteroidales</taxon>
        <taxon>Muribaculaceae</taxon>
        <taxon>Heminiphilus</taxon>
    </lineage>
</organism>
<keyword evidence="2" id="KW-1185">Reference proteome</keyword>
<dbReference type="EMBL" id="JBCLPP010000002">
    <property type="protein sequence ID" value="MEY8244197.1"/>
    <property type="molecule type" value="Genomic_DNA"/>
</dbReference>
<protein>
    <recommendedName>
        <fullName evidence="3">Tetratricopeptide repeat protein</fullName>
    </recommendedName>
</protein>
<evidence type="ECO:0000313" key="1">
    <source>
        <dbReference type="EMBL" id="MEY8244197.1"/>
    </source>
</evidence>
<dbReference type="Proteomes" id="UP001565200">
    <property type="component" value="Unassembled WGS sequence"/>
</dbReference>
<name>A0ABV4CT64_9BACT</name>
<dbReference type="InterPro" id="IPR011990">
    <property type="entry name" value="TPR-like_helical_dom_sf"/>
</dbReference>
<dbReference type="RefSeq" id="WP_121698992.1">
    <property type="nucleotide sequence ID" value="NZ_JBCLPP010000002.1"/>
</dbReference>